<dbReference type="GO" id="GO:0003677">
    <property type="term" value="F:DNA binding"/>
    <property type="evidence" value="ECO:0007669"/>
    <property type="project" value="InterPro"/>
</dbReference>
<reference evidence="8 9" key="1">
    <citation type="submission" date="2014-05" db="EMBL/GenBank/DDBJ databases">
        <title>Draft Genome Sequence of Kitasatospora cheerisanensis KCTC 2395.</title>
        <authorList>
            <person name="Nam D.H."/>
        </authorList>
    </citation>
    <scope>NUCLEOTIDE SEQUENCE [LARGE SCALE GENOMIC DNA]</scope>
    <source>
        <strain evidence="8 9">KCTC 2395</strain>
    </source>
</reference>
<dbReference type="InterPro" id="IPR027417">
    <property type="entry name" value="P-loop_NTPase"/>
</dbReference>
<dbReference type="Proteomes" id="UP000027178">
    <property type="component" value="Unassembled WGS sequence"/>
</dbReference>
<dbReference type="eggNOG" id="COG1716">
    <property type="taxonomic scope" value="Bacteria"/>
</dbReference>
<dbReference type="CDD" id="cd00060">
    <property type="entry name" value="FHA"/>
    <property type="match status" value="1"/>
</dbReference>
<feature type="compositionally biased region" description="Basic residues" evidence="5">
    <location>
        <begin position="858"/>
        <end position="895"/>
    </location>
</feature>
<evidence type="ECO:0000313" key="8">
    <source>
        <dbReference type="EMBL" id="KDN85219.1"/>
    </source>
</evidence>
<keyword evidence="3 4" id="KW-0067">ATP-binding</keyword>
<dbReference type="Pfam" id="PF01580">
    <property type="entry name" value="FtsK_SpoIIIE"/>
    <property type="match status" value="1"/>
</dbReference>
<dbReference type="PANTHER" id="PTHR22683">
    <property type="entry name" value="SPORULATION PROTEIN RELATED"/>
    <property type="match status" value="1"/>
</dbReference>
<evidence type="ECO:0000256" key="5">
    <source>
        <dbReference type="SAM" id="MobiDB-lite"/>
    </source>
</evidence>
<dbReference type="eggNOG" id="COG1674">
    <property type="taxonomic scope" value="Bacteria"/>
</dbReference>
<evidence type="ECO:0000313" key="9">
    <source>
        <dbReference type="Proteomes" id="UP000027178"/>
    </source>
</evidence>
<evidence type="ECO:0000256" key="1">
    <source>
        <dbReference type="ARBA" id="ARBA00022553"/>
    </source>
</evidence>
<evidence type="ECO:0000256" key="3">
    <source>
        <dbReference type="ARBA" id="ARBA00022840"/>
    </source>
</evidence>
<dbReference type="SUPFAM" id="SSF52540">
    <property type="entry name" value="P-loop containing nucleoside triphosphate hydrolases"/>
    <property type="match status" value="1"/>
</dbReference>
<evidence type="ECO:0008006" key="10">
    <source>
        <dbReference type="Google" id="ProtNLM"/>
    </source>
</evidence>
<feature type="domain" description="FtsK" evidence="7">
    <location>
        <begin position="586"/>
        <end position="748"/>
    </location>
</feature>
<dbReference type="InterPro" id="IPR008984">
    <property type="entry name" value="SMAD_FHA_dom_sf"/>
</dbReference>
<dbReference type="PANTHER" id="PTHR22683:SF1">
    <property type="entry name" value="TYPE VII SECRETION SYSTEM PROTEIN ESSC"/>
    <property type="match status" value="1"/>
</dbReference>
<organism evidence="8 9">
    <name type="scientific">Kitasatospora cheerisanensis KCTC 2395</name>
    <dbReference type="NCBI Taxonomy" id="1348663"/>
    <lineage>
        <taxon>Bacteria</taxon>
        <taxon>Bacillati</taxon>
        <taxon>Actinomycetota</taxon>
        <taxon>Actinomycetes</taxon>
        <taxon>Kitasatosporales</taxon>
        <taxon>Streptomycetaceae</taxon>
        <taxon>Kitasatospora</taxon>
    </lineage>
</organism>
<dbReference type="PATRIC" id="fig|1348663.4.peg.2919"/>
<proteinExistence type="predicted"/>
<dbReference type="Gene3D" id="2.60.200.20">
    <property type="match status" value="1"/>
</dbReference>
<evidence type="ECO:0000259" key="7">
    <source>
        <dbReference type="PROSITE" id="PS50901"/>
    </source>
</evidence>
<accession>A0A066YZ25</accession>
<feature type="binding site" evidence="4">
    <location>
        <begin position="604"/>
        <end position="611"/>
    </location>
    <ligand>
        <name>ATP</name>
        <dbReference type="ChEBI" id="CHEBI:30616"/>
    </ligand>
</feature>
<dbReference type="SUPFAM" id="SSF49879">
    <property type="entry name" value="SMAD/FHA domain"/>
    <property type="match status" value="1"/>
</dbReference>
<dbReference type="HOGENOM" id="CLU_012123_0_0_11"/>
<evidence type="ECO:0000256" key="2">
    <source>
        <dbReference type="ARBA" id="ARBA00022741"/>
    </source>
</evidence>
<name>A0A066YZ25_9ACTN</name>
<keyword evidence="1" id="KW-0597">Phosphoprotein</keyword>
<comment type="caution">
    <text evidence="8">The sequence shown here is derived from an EMBL/GenBank/DDBJ whole genome shotgun (WGS) entry which is preliminary data.</text>
</comment>
<dbReference type="SMART" id="SM00382">
    <property type="entry name" value="AAA"/>
    <property type="match status" value="1"/>
</dbReference>
<dbReference type="PROSITE" id="PS50901">
    <property type="entry name" value="FTSK"/>
    <property type="match status" value="1"/>
</dbReference>
<dbReference type="SMART" id="SM00240">
    <property type="entry name" value="FHA"/>
    <property type="match status" value="1"/>
</dbReference>
<dbReference type="InterPro" id="IPR000253">
    <property type="entry name" value="FHA_dom"/>
</dbReference>
<feature type="compositionally biased region" description="Low complexity" evidence="5">
    <location>
        <begin position="10"/>
        <end position="22"/>
    </location>
</feature>
<feature type="compositionally biased region" description="Basic residues" evidence="5">
    <location>
        <begin position="802"/>
        <end position="841"/>
    </location>
</feature>
<sequence>MMQIRLTVLRPRSGPSSPGSSADVLVTAPAGTTLGAVATALAGAVGVRGPRSATHVHLYAGDERLDEQAPLGRPPLIDGAVLALGEPDPDTEDTAGRPAAELRVVGGPDAGGVHRLHGERIRIGRSTEADVPLDDPDVSRLHLALHLTADGHATVQDLGSTNGTLLDERYLREESAELAPGALLRIGESTLQLARPADIAARTTTPDGEGRLRLAPRPTARTAPAARPARSRRRTPAAATGGGRGRWLRRTRPEPPAVDTDRQHATARLRQAANQRERWPDPATLLLAALGTGPRLWERGPDHPDALTLRLGTADLPGGPGTVPGTLLPAVPATVDLQTAGSLGLAGPRHRLTGLARAALAQLAALHPPSGLALVVVAPEQHAEDWAWAQWLPHLRPAHGQACRLLYGLGPEQAEARLTELASATVSAPATVVLVDGDPGTEAGRRALGLLLRQGPAAGVFALCLAEDADELPTGLGAFGLITGEVATRLTLDRPVGGTRERLADIALDAVSPAWAERLARTLAPLSEAADAEAARGPLPDALRLLDLLRSESLSPARLAESWSALPAGAGGAAALLGTARGAAGEETCALDLAEDGDHLLIGGGPGSGKSELLRSLAASLAVSESPERLALLMVDGDRAGDGGLAGCTDLPHVTDHVNAAEDPRGALLAAERLLDELAHREALFDGLGFTEWHTRRIFDKAPALIGGPAENAGRVRVVEPRRAPDAPAAGAAPARLIVVVDDYDALLGPASPAAARWPRAGRRRHPRRPPRRPRHRHHRRSRGHRRHRTRRGRAAPDRPAHRPGRRLRPAHRPARRRRPPRHHPRPRLPPPPRRRGHRLPGRPGQRPHPPHRDAPAHRRRPAPGGPRRRAVRPARPRTRQRPHRPRPARLRTAPRHRELSPSRPGAAAQPAASGSCGGHWPPGVVSSSKCHISLAYTWHSPYRAPFRFSQSSAFVGPMSTALPETCADFSGVFTYRRADSRLPYRATAASSSRCW</sequence>
<protein>
    <recommendedName>
        <fullName evidence="10">FHA domain-containing protein</fullName>
    </recommendedName>
</protein>
<feature type="domain" description="FHA" evidence="6">
    <location>
        <begin position="121"/>
        <end position="171"/>
    </location>
</feature>
<gene>
    <name evidence="8" type="ORF">KCH_30380</name>
</gene>
<dbReference type="Pfam" id="PF16697">
    <property type="entry name" value="Yop-YscD_cpl"/>
    <property type="match status" value="1"/>
</dbReference>
<dbReference type="GO" id="GO:0005524">
    <property type="term" value="F:ATP binding"/>
    <property type="evidence" value="ECO:0007669"/>
    <property type="project" value="UniProtKB-UniRule"/>
</dbReference>
<dbReference type="InterPro" id="IPR003593">
    <property type="entry name" value="AAA+_ATPase"/>
</dbReference>
<feature type="compositionally biased region" description="Low complexity" evidence="5">
    <location>
        <begin position="213"/>
        <end position="228"/>
    </location>
</feature>
<feature type="compositionally biased region" description="Basic residues" evidence="5">
    <location>
        <begin position="760"/>
        <end position="794"/>
    </location>
</feature>
<feature type="region of interest" description="Disordered" evidence="5">
    <location>
        <begin position="1"/>
        <end position="22"/>
    </location>
</feature>
<evidence type="ECO:0000256" key="4">
    <source>
        <dbReference type="PROSITE-ProRule" id="PRU00289"/>
    </source>
</evidence>
<keyword evidence="9" id="KW-1185">Reference proteome</keyword>
<dbReference type="PROSITE" id="PS50006">
    <property type="entry name" value="FHA_DOMAIN"/>
    <property type="match status" value="1"/>
</dbReference>
<feature type="region of interest" description="Disordered" evidence="5">
    <location>
        <begin position="755"/>
        <end position="917"/>
    </location>
</feature>
<dbReference type="EMBL" id="JNBY01000086">
    <property type="protein sequence ID" value="KDN85219.1"/>
    <property type="molecule type" value="Genomic_DNA"/>
</dbReference>
<feature type="compositionally biased region" description="Low complexity" evidence="5">
    <location>
        <begin position="902"/>
        <end position="915"/>
    </location>
</feature>
<dbReference type="InterPro" id="IPR032030">
    <property type="entry name" value="YscD_cytoplasmic_dom"/>
</dbReference>
<dbReference type="AlphaFoldDB" id="A0A066YZ25"/>
<dbReference type="Gene3D" id="3.40.50.300">
    <property type="entry name" value="P-loop containing nucleotide triphosphate hydrolases"/>
    <property type="match status" value="2"/>
</dbReference>
<feature type="region of interest" description="Disordered" evidence="5">
    <location>
        <begin position="199"/>
        <end position="265"/>
    </location>
</feature>
<dbReference type="InterPro" id="IPR002543">
    <property type="entry name" value="FtsK_dom"/>
</dbReference>
<evidence type="ECO:0000259" key="6">
    <source>
        <dbReference type="PROSITE" id="PS50006"/>
    </source>
</evidence>
<dbReference type="InterPro" id="IPR050206">
    <property type="entry name" value="FtsK/SpoIIIE/SftA"/>
</dbReference>
<keyword evidence="2 4" id="KW-0547">Nucleotide-binding</keyword>